<sequence length="680" mass="75366">MRQTFSLPPRGLYCGISGMAILAFSDSPCQHHLVRPNCDCVSPWETQCLSQQQGSECWAPADWGDLPDKEQDWLYIRFLSATDMKPDYLTVPFRPSSVGWNITRPKSSQVPAGHTRWLRGGRKKGSPTFVWDLNFMKLPARSVGWVPLNPRVPANVWATQEHRPRPQTRPPMPRVVLCAGLAKKNTNRIPTRLVSPFVGLIGADVVDGTFAVVPLHTELADRGEASYVLAEGRKGCAKLPQKSSSDLLSTLQLGEHHAYAQSFKPQPSDRERRAEASSTNKPPQRAGQLQSGRMLLNQGCGEQNRISSPILDNHGIHDFSANSSKYPAVFTVAVAVGQVSATVTAHGTRQIRNLQTPRTCLARSRSHPSRRRQEACGHWTCFQHHHPLFSVQPFSMSTKEGKERQSKTQRPQILRYWLFVPALIMTIPSCSFLTDPGRSFAGLPLVTTIRTHILEQRIRARQASEGLKAEETQEERSHTSLYGNTPADNTSPLKFPADLRMRLGYSFYTPIFPSRTPTINSRRTICPVHWVAFRVCSCSPLASVPSRQIRCDPCPRQSHKGTRRRAAIIPSIEQSLLAVGHSARTGGSDGYPAVPAWLMSPRLPPHYDRNEGMRGATGNMLLLGPALSILPEVSKLIFYVFVPAQHHRGLKTSASSQCLAHAHGLTAVESFVTLSDIALG</sequence>
<dbReference type="Proteomes" id="UP001451303">
    <property type="component" value="Unassembled WGS sequence"/>
</dbReference>
<accession>A0ABR3CYZ1</accession>
<name>A0ABR3CYZ1_NEUIN</name>
<evidence type="ECO:0000313" key="3">
    <source>
        <dbReference type="Proteomes" id="UP001451303"/>
    </source>
</evidence>
<comment type="caution">
    <text evidence="2">The sequence shown here is derived from an EMBL/GenBank/DDBJ whole genome shotgun (WGS) entry which is preliminary data.</text>
</comment>
<gene>
    <name evidence="2" type="ORF">QR685DRAFT_609915</name>
</gene>
<feature type="region of interest" description="Disordered" evidence="1">
    <location>
        <begin position="462"/>
        <end position="487"/>
    </location>
</feature>
<feature type="compositionally biased region" description="Polar residues" evidence="1">
    <location>
        <begin position="276"/>
        <end position="291"/>
    </location>
</feature>
<dbReference type="EMBL" id="JAVLET010000016">
    <property type="protein sequence ID" value="KAL0465652.1"/>
    <property type="molecule type" value="Genomic_DNA"/>
</dbReference>
<evidence type="ECO:0000256" key="1">
    <source>
        <dbReference type="SAM" id="MobiDB-lite"/>
    </source>
</evidence>
<reference evidence="2 3" key="1">
    <citation type="submission" date="2023-09" db="EMBL/GenBank/DDBJ databases">
        <title>Multi-omics analysis of a traditional fermented food reveals byproduct-associated fungal strains for waste-to-food upcycling.</title>
        <authorList>
            <consortium name="Lawrence Berkeley National Laboratory"/>
            <person name="Rekdal V.M."/>
            <person name="Villalobos-Escobedo J.M."/>
            <person name="Rodriguez-Valeron N."/>
            <person name="Garcia M.O."/>
            <person name="Vasquez D.P."/>
            <person name="Damayanti I."/>
            <person name="Sorensen P.M."/>
            <person name="Baidoo E.E."/>
            <person name="De Carvalho A.C."/>
            <person name="Riley R."/>
            <person name="Lipzen A."/>
            <person name="He G."/>
            <person name="Yan M."/>
            <person name="Haridas S."/>
            <person name="Daum C."/>
            <person name="Yoshinaga Y."/>
            <person name="Ng V."/>
            <person name="Grigoriev I.V."/>
            <person name="Munk R."/>
            <person name="Nuraida L."/>
            <person name="Wijaya C.H."/>
            <person name="Morales P.-C."/>
            <person name="Keasling J.D."/>
        </authorList>
    </citation>
    <scope>NUCLEOTIDE SEQUENCE [LARGE SCALE GENOMIC DNA]</scope>
    <source>
        <strain evidence="2 3">FGSC 2613</strain>
    </source>
</reference>
<proteinExistence type="predicted"/>
<feature type="region of interest" description="Disordered" evidence="1">
    <location>
        <begin position="259"/>
        <end position="291"/>
    </location>
</feature>
<evidence type="ECO:0000313" key="2">
    <source>
        <dbReference type="EMBL" id="KAL0465652.1"/>
    </source>
</evidence>
<organism evidence="2 3">
    <name type="scientific">Neurospora intermedia</name>
    <dbReference type="NCBI Taxonomy" id="5142"/>
    <lineage>
        <taxon>Eukaryota</taxon>
        <taxon>Fungi</taxon>
        <taxon>Dikarya</taxon>
        <taxon>Ascomycota</taxon>
        <taxon>Pezizomycotina</taxon>
        <taxon>Sordariomycetes</taxon>
        <taxon>Sordariomycetidae</taxon>
        <taxon>Sordariales</taxon>
        <taxon>Sordariaceae</taxon>
        <taxon>Neurospora</taxon>
    </lineage>
</organism>
<keyword evidence="3" id="KW-1185">Reference proteome</keyword>
<protein>
    <submittedName>
        <fullName evidence="2">Uncharacterized protein</fullName>
    </submittedName>
</protein>
<feature type="compositionally biased region" description="Basic and acidic residues" evidence="1">
    <location>
        <begin position="467"/>
        <end position="478"/>
    </location>
</feature>